<dbReference type="GO" id="GO:0012505">
    <property type="term" value="C:endomembrane system"/>
    <property type="evidence" value="ECO:0007669"/>
    <property type="project" value="UniProtKB-SubCell"/>
</dbReference>
<dbReference type="Gene3D" id="2.60.40.1170">
    <property type="entry name" value="Mu homology domain, subdomain B"/>
    <property type="match status" value="2"/>
</dbReference>
<dbReference type="GO" id="GO:0016192">
    <property type="term" value="P:vesicle-mediated transport"/>
    <property type="evidence" value="ECO:0007669"/>
    <property type="project" value="InterPro"/>
</dbReference>
<keyword evidence="2 5" id="KW-0813">Transport</keyword>
<dbReference type="InterPro" id="IPR050431">
    <property type="entry name" value="Adaptor_comp_med_subunit"/>
</dbReference>
<comment type="similarity">
    <text evidence="5">Belongs to the adaptor complexes medium subunit family.</text>
</comment>
<dbReference type="GO" id="GO:0030131">
    <property type="term" value="C:clathrin adaptor complex"/>
    <property type="evidence" value="ECO:0007669"/>
    <property type="project" value="UniProtKB-UniRule"/>
</dbReference>
<keyword evidence="8" id="KW-1185">Reference proteome</keyword>
<dbReference type="EMBL" id="LGRX02002777">
    <property type="protein sequence ID" value="KAK3283447.1"/>
    <property type="molecule type" value="Genomic_DNA"/>
</dbReference>
<dbReference type="Proteomes" id="UP001190700">
    <property type="component" value="Unassembled WGS sequence"/>
</dbReference>
<protein>
    <recommendedName>
        <fullName evidence="6">MHD domain-containing protein</fullName>
    </recommendedName>
</protein>
<proteinExistence type="inferred from homology"/>
<dbReference type="SUPFAM" id="SSF49447">
    <property type="entry name" value="Second domain of Mu2 adaptin subunit (ap50) of ap2 adaptor"/>
    <property type="match status" value="1"/>
</dbReference>
<dbReference type="InterPro" id="IPR036168">
    <property type="entry name" value="AP2_Mu_C_sf"/>
</dbReference>
<evidence type="ECO:0000256" key="1">
    <source>
        <dbReference type="ARBA" id="ARBA00004308"/>
    </source>
</evidence>
<reference evidence="7 8" key="1">
    <citation type="journal article" date="2015" name="Genome Biol. Evol.">
        <title>Comparative Genomics of a Bacterivorous Green Alga Reveals Evolutionary Causalities and Consequences of Phago-Mixotrophic Mode of Nutrition.</title>
        <authorList>
            <person name="Burns J.A."/>
            <person name="Paasch A."/>
            <person name="Narechania A."/>
            <person name="Kim E."/>
        </authorList>
    </citation>
    <scope>NUCLEOTIDE SEQUENCE [LARGE SCALE GENOMIC DNA]</scope>
    <source>
        <strain evidence="7 8">PLY_AMNH</strain>
    </source>
</reference>
<dbReference type="PANTHER" id="PTHR10529">
    <property type="entry name" value="AP COMPLEX SUBUNIT MU"/>
    <property type="match status" value="1"/>
</dbReference>
<dbReference type="PIRSF" id="PIRSF005992">
    <property type="entry name" value="Clathrin_mu"/>
    <property type="match status" value="1"/>
</dbReference>
<keyword evidence="4" id="KW-0472">Membrane</keyword>
<keyword evidence="3 5" id="KW-0653">Protein transport</keyword>
<dbReference type="PROSITE" id="PS51072">
    <property type="entry name" value="MHD"/>
    <property type="match status" value="1"/>
</dbReference>
<evidence type="ECO:0000256" key="3">
    <source>
        <dbReference type="ARBA" id="ARBA00022927"/>
    </source>
</evidence>
<evidence type="ECO:0000313" key="8">
    <source>
        <dbReference type="Proteomes" id="UP001190700"/>
    </source>
</evidence>
<dbReference type="GO" id="GO:0006886">
    <property type="term" value="P:intracellular protein transport"/>
    <property type="evidence" value="ECO:0007669"/>
    <property type="project" value="UniProtKB-UniRule"/>
</dbReference>
<comment type="subcellular location">
    <subcellularLocation>
        <location evidence="1">Endomembrane system</location>
    </subcellularLocation>
</comment>
<evidence type="ECO:0000259" key="6">
    <source>
        <dbReference type="PROSITE" id="PS51072"/>
    </source>
</evidence>
<comment type="caution">
    <text evidence="7">The sequence shown here is derived from an EMBL/GenBank/DDBJ whole genome shotgun (WGS) entry which is preliminary data.</text>
</comment>
<sequence length="314" mass="34797">MWIPKRIDDYLARTEGWKVCLSIAAAGGVCAGLVVAKNYLQAKQENIGEIYVNVLQKVNLSMAEDGRIIGNSIVGEVNVRAVSESACDMGLPTFELSFTVDKRLKTEENTVEVAECVSYLSVESLLKDKEEYATVGLRFTPRSSEPFQLMRYSLNEPKSVPLLLHLGTMKEECGDTLTQLAFMLNLKADFEKTAHANDVTITVPAPPIVGSCEVLLRPTSPKQCPGHAVYDPETSTVIWKIKKLNGGENVELKTVFDTNECQHVKNWKRGPILADFQIPAYMAAPFSASRLAVSDDRLVAKWIKYDTESGVYEI</sequence>
<evidence type="ECO:0000256" key="4">
    <source>
        <dbReference type="ARBA" id="ARBA00023136"/>
    </source>
</evidence>
<evidence type="ECO:0000256" key="2">
    <source>
        <dbReference type="ARBA" id="ARBA00022448"/>
    </source>
</evidence>
<evidence type="ECO:0000256" key="5">
    <source>
        <dbReference type="PIRNR" id="PIRNR005992"/>
    </source>
</evidence>
<evidence type="ECO:0000313" key="7">
    <source>
        <dbReference type="EMBL" id="KAK3283447.1"/>
    </source>
</evidence>
<gene>
    <name evidence="7" type="ORF">CYMTET_8853</name>
</gene>
<dbReference type="InterPro" id="IPR001392">
    <property type="entry name" value="Clathrin_mu"/>
</dbReference>
<dbReference type="InterPro" id="IPR028565">
    <property type="entry name" value="MHD"/>
</dbReference>
<name>A0AAE0GSG0_9CHLO</name>
<feature type="domain" description="MHD" evidence="6">
    <location>
        <begin position="47"/>
        <end position="314"/>
    </location>
</feature>
<accession>A0AAE0GSG0</accession>
<dbReference type="Pfam" id="PF00928">
    <property type="entry name" value="Adap_comp_sub"/>
    <property type="match status" value="1"/>
</dbReference>
<organism evidence="7 8">
    <name type="scientific">Cymbomonas tetramitiformis</name>
    <dbReference type="NCBI Taxonomy" id="36881"/>
    <lineage>
        <taxon>Eukaryota</taxon>
        <taxon>Viridiplantae</taxon>
        <taxon>Chlorophyta</taxon>
        <taxon>Pyramimonadophyceae</taxon>
        <taxon>Pyramimonadales</taxon>
        <taxon>Pyramimonadaceae</taxon>
        <taxon>Cymbomonas</taxon>
    </lineage>
</organism>
<dbReference type="AlphaFoldDB" id="A0AAE0GSG0"/>